<name>E1ZER4_CHLVA</name>
<dbReference type="InterPro" id="IPR000504">
    <property type="entry name" value="RRM_dom"/>
</dbReference>
<dbReference type="PROSITE" id="PS50102">
    <property type="entry name" value="RRM"/>
    <property type="match status" value="2"/>
</dbReference>
<dbReference type="KEGG" id="cvr:CHLNCDRAFT_133995"/>
<feature type="compositionally biased region" description="Low complexity" evidence="4">
    <location>
        <begin position="179"/>
        <end position="221"/>
    </location>
</feature>
<keyword evidence="7" id="KW-1185">Reference proteome</keyword>
<dbReference type="PANTHER" id="PTHR24012">
    <property type="entry name" value="RNA BINDING PROTEIN"/>
    <property type="match status" value="1"/>
</dbReference>
<dbReference type="STRING" id="554065.E1ZER4"/>
<dbReference type="OrthoDB" id="6159137at2759"/>
<dbReference type="EMBL" id="GL433844">
    <property type="protein sequence ID" value="EFN55703.1"/>
    <property type="molecule type" value="Genomic_DNA"/>
</dbReference>
<dbReference type="InterPro" id="IPR012677">
    <property type="entry name" value="Nucleotide-bd_a/b_plait_sf"/>
</dbReference>
<feature type="domain" description="RRM" evidence="5">
    <location>
        <begin position="327"/>
        <end position="407"/>
    </location>
</feature>
<dbReference type="Pfam" id="PF00076">
    <property type="entry name" value="RRM_1"/>
    <property type="match status" value="2"/>
</dbReference>
<dbReference type="InParanoid" id="E1ZER4"/>
<dbReference type="SMART" id="SM00360">
    <property type="entry name" value="RRM"/>
    <property type="match status" value="3"/>
</dbReference>
<evidence type="ECO:0000313" key="6">
    <source>
        <dbReference type="EMBL" id="EFN55703.1"/>
    </source>
</evidence>
<evidence type="ECO:0000256" key="1">
    <source>
        <dbReference type="ARBA" id="ARBA00022737"/>
    </source>
</evidence>
<evidence type="ECO:0000256" key="4">
    <source>
        <dbReference type="SAM" id="MobiDB-lite"/>
    </source>
</evidence>
<keyword evidence="2 3" id="KW-0694">RNA-binding</keyword>
<dbReference type="GeneID" id="17354902"/>
<evidence type="ECO:0000256" key="3">
    <source>
        <dbReference type="PROSITE-ProRule" id="PRU00176"/>
    </source>
</evidence>
<dbReference type="InterPro" id="IPR035979">
    <property type="entry name" value="RBD_domain_sf"/>
</dbReference>
<feature type="region of interest" description="Disordered" evidence="4">
    <location>
        <begin position="133"/>
        <end position="221"/>
    </location>
</feature>
<evidence type="ECO:0000313" key="7">
    <source>
        <dbReference type="Proteomes" id="UP000008141"/>
    </source>
</evidence>
<dbReference type="Gene3D" id="3.30.70.330">
    <property type="match status" value="3"/>
</dbReference>
<accession>E1ZER4</accession>
<dbReference type="CDD" id="cd00590">
    <property type="entry name" value="RRM_SF"/>
    <property type="match status" value="2"/>
</dbReference>
<proteinExistence type="predicted"/>
<dbReference type="SUPFAM" id="SSF54928">
    <property type="entry name" value="RNA-binding domain, RBD"/>
    <property type="match status" value="2"/>
</dbReference>
<dbReference type="GO" id="GO:0003723">
    <property type="term" value="F:RNA binding"/>
    <property type="evidence" value="ECO:0007669"/>
    <property type="project" value="UniProtKB-UniRule"/>
</dbReference>
<sequence length="409" mass="42850">MGSCAVLVDGIDAHTNCNELLALFSTAGTVMQAATISPAANGAPCTAILWFDTPASAASAVELFNDHPYAGTFLEVRPTDVGAATRALSALAEAQTTPPQAPAAQPLTAPSAAPAVAFASGAAVPMPAPFSVDASAPRPAAAPPPAPAALPEPPAFGDYNPDDWLPPPDWQSPAPAPGPAAGTTTAWARVATAAPAKAPPAGGQPAARKAQPAAGGAPMAPEWERDERCRIYIQNLKPGLSADDLRTSFSKFGPLVDTSVVPKQRIGFLTFAKGDDGERCLEAVNGTSVPGLSASGSEPLKLEFRNLNKIRRHLAKKRADVMEEPTTRVFIGYFPRNTKKEDVRTELSRYGELTELMLGGGEDGGELFCFVQFRRIQDAARAHRAIHSHTIPALAGSRQLIAAFKEPRR</sequence>
<feature type="compositionally biased region" description="Pro residues" evidence="4">
    <location>
        <begin position="164"/>
        <end position="178"/>
    </location>
</feature>
<feature type="compositionally biased region" description="Pro residues" evidence="4">
    <location>
        <begin position="140"/>
        <end position="154"/>
    </location>
</feature>
<evidence type="ECO:0000259" key="5">
    <source>
        <dbReference type="PROSITE" id="PS50102"/>
    </source>
</evidence>
<evidence type="ECO:0000256" key="2">
    <source>
        <dbReference type="ARBA" id="ARBA00022884"/>
    </source>
</evidence>
<dbReference type="Proteomes" id="UP000008141">
    <property type="component" value="Unassembled WGS sequence"/>
</dbReference>
<dbReference type="AlphaFoldDB" id="E1ZER4"/>
<protein>
    <recommendedName>
        <fullName evidence="5">RRM domain-containing protein</fullName>
    </recommendedName>
</protein>
<gene>
    <name evidence="6" type="ORF">CHLNCDRAFT_133995</name>
</gene>
<reference evidence="6 7" key="1">
    <citation type="journal article" date="2010" name="Plant Cell">
        <title>The Chlorella variabilis NC64A genome reveals adaptation to photosymbiosis, coevolution with viruses, and cryptic sex.</title>
        <authorList>
            <person name="Blanc G."/>
            <person name="Duncan G."/>
            <person name="Agarkova I."/>
            <person name="Borodovsky M."/>
            <person name="Gurnon J."/>
            <person name="Kuo A."/>
            <person name="Lindquist E."/>
            <person name="Lucas S."/>
            <person name="Pangilinan J."/>
            <person name="Polle J."/>
            <person name="Salamov A."/>
            <person name="Terry A."/>
            <person name="Yamada T."/>
            <person name="Dunigan D.D."/>
            <person name="Grigoriev I.V."/>
            <person name="Claverie J.M."/>
            <person name="Van Etten J.L."/>
        </authorList>
    </citation>
    <scope>NUCLEOTIDE SEQUENCE [LARGE SCALE GENOMIC DNA]</scope>
    <source>
        <strain evidence="6 7">NC64A</strain>
    </source>
</reference>
<organism evidence="7">
    <name type="scientific">Chlorella variabilis</name>
    <name type="common">Green alga</name>
    <dbReference type="NCBI Taxonomy" id="554065"/>
    <lineage>
        <taxon>Eukaryota</taxon>
        <taxon>Viridiplantae</taxon>
        <taxon>Chlorophyta</taxon>
        <taxon>core chlorophytes</taxon>
        <taxon>Trebouxiophyceae</taxon>
        <taxon>Chlorellales</taxon>
        <taxon>Chlorellaceae</taxon>
        <taxon>Chlorella clade</taxon>
        <taxon>Chlorella</taxon>
    </lineage>
</organism>
<feature type="domain" description="RRM" evidence="5">
    <location>
        <begin position="229"/>
        <end position="307"/>
    </location>
</feature>
<keyword evidence="1" id="KW-0677">Repeat</keyword>
<dbReference type="RefSeq" id="XP_005847805.1">
    <property type="nucleotide sequence ID" value="XM_005847743.1"/>
</dbReference>